<feature type="domain" description="HDOD" evidence="5">
    <location>
        <begin position="15"/>
        <end position="209"/>
    </location>
</feature>
<dbReference type="FunFam" id="3.30.70.270:FF:000001">
    <property type="entry name" value="Diguanylate cyclase domain protein"/>
    <property type="match status" value="1"/>
</dbReference>
<dbReference type="EMBL" id="MTSD02000004">
    <property type="protein sequence ID" value="OOV86902.1"/>
    <property type="molecule type" value="Genomic_DNA"/>
</dbReference>
<accession>A0A1T1HAR1</accession>
<dbReference type="Gene3D" id="3.30.70.270">
    <property type="match status" value="1"/>
</dbReference>
<protein>
    <recommendedName>
        <fullName evidence="2">diguanylate cyclase</fullName>
        <ecNumber evidence="2">2.7.7.65</ecNumber>
    </recommendedName>
</protein>
<dbReference type="InterPro" id="IPR029787">
    <property type="entry name" value="Nucleotide_cyclase"/>
</dbReference>
<dbReference type="InterPro" id="IPR000160">
    <property type="entry name" value="GGDEF_dom"/>
</dbReference>
<dbReference type="RefSeq" id="WP_078319954.1">
    <property type="nucleotide sequence ID" value="NZ_FXTS01000005.1"/>
</dbReference>
<dbReference type="STRING" id="966.BTA35_0211445"/>
<name>A0A1T1HAR1_OCELI</name>
<dbReference type="InterPro" id="IPR050469">
    <property type="entry name" value="Diguanylate_Cyclase"/>
</dbReference>
<dbReference type="Proteomes" id="UP000190064">
    <property type="component" value="Unassembled WGS sequence"/>
</dbReference>
<dbReference type="AlphaFoldDB" id="A0A1T1HAR1"/>
<sequence>MDPVILEKLENCQSLPSLPAVAYQVIEHAKCNDSDSALIASILEKDPALAAKVVALSNSAANMGAMTINSVKDAITRIGLDMTMTLALSFSFAKAMYDKQINTMDHQLFWRRALVSGVLGRVLASKMGQVKPERFFLAGLIQDIGMLAFNEIEAERYGVLFHSAKEHSELVKFEQKEFSTDHAKLGAWLLANWGMPDFYVNLVRNSHNAINKDTHIDEQIVIFSGDFAELWVHKEPSLAMGHLIKKNNKCRLFSTKEISAIVDEVSSQLPVLNEIFATDVKTPFSISRLIEDAKQILVDRNMKLIGDLDKARKDASETKASEEQLKEQLKKDILTNVFNRAYIEIISDRAFRHSSDNSCPLSVMFLDIDHFKQVNDRYGHQSGDIALKQFAKTLVKASGKGCYVGRYGGEEFVIIMPGMAADRAMAIATKIRNILRKNPLQVSQSVKLPISASIGIATFTPGQHEFSSAEHLMDAADKTMYQAKKSGRDRALIFKA</sequence>
<dbReference type="PANTHER" id="PTHR45138:SF9">
    <property type="entry name" value="DIGUANYLATE CYCLASE DGCM-RELATED"/>
    <property type="match status" value="1"/>
</dbReference>
<comment type="catalytic activity">
    <reaction evidence="3">
        <text>2 GTP = 3',3'-c-di-GMP + 2 diphosphate</text>
        <dbReference type="Rhea" id="RHEA:24898"/>
        <dbReference type="ChEBI" id="CHEBI:33019"/>
        <dbReference type="ChEBI" id="CHEBI:37565"/>
        <dbReference type="ChEBI" id="CHEBI:58805"/>
        <dbReference type="EC" id="2.7.7.65"/>
    </reaction>
</comment>
<dbReference type="GO" id="GO:0052621">
    <property type="term" value="F:diguanylate cyclase activity"/>
    <property type="evidence" value="ECO:0007669"/>
    <property type="project" value="UniProtKB-EC"/>
</dbReference>
<evidence type="ECO:0000313" key="6">
    <source>
        <dbReference type="EMBL" id="OOV86902.1"/>
    </source>
</evidence>
<reference evidence="6" key="1">
    <citation type="submission" date="2017-02" db="EMBL/GenBank/DDBJ databases">
        <title>Draft Genome Sequence of the Salt Water Bacterium Oceanospirillum linum ATCC 11336.</title>
        <authorList>
            <person name="Trachtenberg A.M."/>
            <person name="Carney J.G."/>
            <person name="Linnane J.D."/>
            <person name="Rheaume B.A."/>
            <person name="Pitts N.L."/>
            <person name="Mykles D.L."/>
            <person name="Maclea K.S."/>
        </authorList>
    </citation>
    <scope>NUCLEOTIDE SEQUENCE [LARGE SCALE GENOMIC DNA]</scope>
    <source>
        <strain evidence="6">ATCC 11336</strain>
    </source>
</reference>
<proteinExistence type="predicted"/>
<evidence type="ECO:0000259" key="5">
    <source>
        <dbReference type="PROSITE" id="PS51833"/>
    </source>
</evidence>
<feature type="domain" description="GGDEF" evidence="4">
    <location>
        <begin position="359"/>
        <end position="496"/>
    </location>
</feature>
<dbReference type="NCBIfam" id="TIGR00254">
    <property type="entry name" value="GGDEF"/>
    <property type="match status" value="1"/>
</dbReference>
<dbReference type="PROSITE" id="PS50887">
    <property type="entry name" value="GGDEF"/>
    <property type="match status" value="1"/>
</dbReference>
<gene>
    <name evidence="6" type="ORF">BTA35_0211445</name>
</gene>
<dbReference type="PANTHER" id="PTHR45138">
    <property type="entry name" value="REGULATORY COMPONENTS OF SENSORY TRANSDUCTION SYSTEM"/>
    <property type="match status" value="1"/>
</dbReference>
<dbReference type="SUPFAM" id="SSF109604">
    <property type="entry name" value="HD-domain/PDEase-like"/>
    <property type="match status" value="1"/>
</dbReference>
<dbReference type="SUPFAM" id="SSF55073">
    <property type="entry name" value="Nucleotide cyclase"/>
    <property type="match status" value="1"/>
</dbReference>
<dbReference type="EC" id="2.7.7.65" evidence="2"/>
<evidence type="ECO:0000256" key="1">
    <source>
        <dbReference type="ARBA" id="ARBA00001946"/>
    </source>
</evidence>
<evidence type="ECO:0000256" key="3">
    <source>
        <dbReference type="ARBA" id="ARBA00034247"/>
    </source>
</evidence>
<dbReference type="PROSITE" id="PS51833">
    <property type="entry name" value="HDOD"/>
    <property type="match status" value="1"/>
</dbReference>
<evidence type="ECO:0000259" key="4">
    <source>
        <dbReference type="PROSITE" id="PS50887"/>
    </source>
</evidence>
<comment type="cofactor">
    <cofactor evidence="1">
        <name>Mg(2+)</name>
        <dbReference type="ChEBI" id="CHEBI:18420"/>
    </cofactor>
</comment>
<dbReference type="SMART" id="SM00267">
    <property type="entry name" value="GGDEF"/>
    <property type="match status" value="1"/>
</dbReference>
<dbReference type="Pfam" id="PF08668">
    <property type="entry name" value="HDOD"/>
    <property type="match status" value="1"/>
</dbReference>
<keyword evidence="7" id="KW-1185">Reference proteome</keyword>
<organism evidence="6 7">
    <name type="scientific">Oceanospirillum linum</name>
    <dbReference type="NCBI Taxonomy" id="966"/>
    <lineage>
        <taxon>Bacteria</taxon>
        <taxon>Pseudomonadati</taxon>
        <taxon>Pseudomonadota</taxon>
        <taxon>Gammaproteobacteria</taxon>
        <taxon>Oceanospirillales</taxon>
        <taxon>Oceanospirillaceae</taxon>
        <taxon>Oceanospirillum</taxon>
    </lineage>
</organism>
<dbReference type="CDD" id="cd01949">
    <property type="entry name" value="GGDEF"/>
    <property type="match status" value="1"/>
</dbReference>
<evidence type="ECO:0000313" key="7">
    <source>
        <dbReference type="Proteomes" id="UP000190064"/>
    </source>
</evidence>
<dbReference type="Pfam" id="PF00990">
    <property type="entry name" value="GGDEF"/>
    <property type="match status" value="1"/>
</dbReference>
<dbReference type="InterPro" id="IPR013976">
    <property type="entry name" value="HDOD"/>
</dbReference>
<dbReference type="InterPro" id="IPR043128">
    <property type="entry name" value="Rev_trsase/Diguanyl_cyclase"/>
</dbReference>
<evidence type="ECO:0000256" key="2">
    <source>
        <dbReference type="ARBA" id="ARBA00012528"/>
    </source>
</evidence>
<comment type="caution">
    <text evidence="6">The sequence shown here is derived from an EMBL/GenBank/DDBJ whole genome shotgun (WGS) entry which is preliminary data.</text>
</comment>
<dbReference type="Gene3D" id="1.10.3210.10">
    <property type="entry name" value="Hypothetical protein af1432"/>
    <property type="match status" value="1"/>
</dbReference>